<evidence type="ECO:0000313" key="1">
    <source>
        <dbReference type="Proteomes" id="UP000790787"/>
    </source>
</evidence>
<dbReference type="RefSeq" id="XP_075080853.1">
    <property type="nucleotide sequence ID" value="XM_075224752.1"/>
</dbReference>
<gene>
    <name evidence="2" type="primary">LOC107807198</name>
</gene>
<organism evidence="1 2">
    <name type="scientific">Nicotiana tabacum</name>
    <name type="common">Common tobacco</name>
    <dbReference type="NCBI Taxonomy" id="4097"/>
    <lineage>
        <taxon>Eukaryota</taxon>
        <taxon>Viridiplantae</taxon>
        <taxon>Streptophyta</taxon>
        <taxon>Embryophyta</taxon>
        <taxon>Tracheophyta</taxon>
        <taxon>Spermatophyta</taxon>
        <taxon>Magnoliopsida</taxon>
        <taxon>eudicotyledons</taxon>
        <taxon>Gunneridae</taxon>
        <taxon>Pentapetalae</taxon>
        <taxon>asterids</taxon>
        <taxon>lamiids</taxon>
        <taxon>Solanales</taxon>
        <taxon>Solanaceae</taxon>
        <taxon>Nicotianoideae</taxon>
        <taxon>Nicotianeae</taxon>
        <taxon>Nicotiana</taxon>
    </lineage>
</organism>
<evidence type="ECO:0000313" key="2">
    <source>
        <dbReference type="RefSeq" id="XP_075080853.1"/>
    </source>
</evidence>
<reference evidence="2" key="2">
    <citation type="submission" date="2025-08" db="UniProtKB">
        <authorList>
            <consortium name="RefSeq"/>
        </authorList>
    </citation>
    <scope>IDENTIFICATION</scope>
    <source>
        <tissue evidence="2">Leaf</tissue>
    </source>
</reference>
<sequence length="421" mass="48443">MERYEILKEIGSGNFGVAKLVKDKWTGELYAVKFIERCKKADQVCALHSYLYYFFFRAIGRDIYSRDCSVAWCPRFHHFRSGQSVYFTGPFKECFFFVQIQDLFLLLFFALFWLSMQIDEHVQREIVNHRSLRHPNIIKFKEVFLTPTHLAIVMEYAAGGELFERICNAGRFSEDEARFFFQQLISGVSYCHSMQICHRDLKLENTLLDGSSTPRLKICDFGYSKSSVLHSQPKSTVGTPAYIAPEVLSRKEYDGKTADVWSCGVTLYVMLVGAYPFEDPDDPRNFRKTLTQRILSVQYSIPSYVRVSKECKHLLSQIFVADPEKRITMEEIKKHPWFVKNLPIEFMEGEEASLQTNEENEPSQSIEEVLAIIQEARKPGEGLKDGNLFVKGSSSIDLDDLDIDADIDDEIDTSGDFVCAL</sequence>
<protein>
    <submittedName>
        <fullName evidence="2">Serine/threonine-protein kinase SAPK2-like isoform X1</fullName>
    </submittedName>
</protein>
<keyword evidence="1" id="KW-1185">Reference proteome</keyword>
<proteinExistence type="predicted"/>
<accession>A0AC58S7B2</accession>
<dbReference type="Proteomes" id="UP000790787">
    <property type="component" value="Chromosome 11"/>
</dbReference>
<reference evidence="1" key="1">
    <citation type="journal article" date="2014" name="Nat. Commun.">
        <title>The tobacco genome sequence and its comparison with those of tomato and potato.</title>
        <authorList>
            <person name="Sierro N."/>
            <person name="Battey J.N."/>
            <person name="Ouadi S."/>
            <person name="Bakaher N."/>
            <person name="Bovet L."/>
            <person name="Willig A."/>
            <person name="Goepfert S."/>
            <person name="Peitsch M.C."/>
            <person name="Ivanov N.V."/>
        </authorList>
    </citation>
    <scope>NUCLEOTIDE SEQUENCE [LARGE SCALE GENOMIC DNA]</scope>
</reference>
<name>A0AC58S7B2_TOBAC</name>